<organism evidence="1 2">
    <name type="scientific">Calothrix parietina FACHB-288</name>
    <dbReference type="NCBI Taxonomy" id="2692896"/>
    <lineage>
        <taxon>Bacteria</taxon>
        <taxon>Bacillati</taxon>
        <taxon>Cyanobacteriota</taxon>
        <taxon>Cyanophyceae</taxon>
        <taxon>Nostocales</taxon>
        <taxon>Calotrichaceae</taxon>
        <taxon>Calothrix</taxon>
    </lineage>
</organism>
<accession>A0ABR8AKD9</accession>
<protein>
    <submittedName>
        <fullName evidence="1">Uncharacterized protein</fullName>
    </submittedName>
</protein>
<sequence length="117" mass="13749">MGIFDIFKEVKEFGKDFDSVFNEVMHSGKEYFGDVCVQDISGNLWKIRVRHTGDRGRYLKIDSKTNSSQQIRATADDYKDYVRITPDEWEVFRLLVGNPNDKDLYYKAKSILSRIIR</sequence>
<dbReference type="RefSeq" id="WP_190549521.1">
    <property type="nucleotide sequence ID" value="NZ_CAWPNO010000102.1"/>
</dbReference>
<name>A0ABR8AKD9_9CYAN</name>
<gene>
    <name evidence="1" type="ORF">H6G24_30460</name>
</gene>
<proteinExistence type="predicted"/>
<evidence type="ECO:0000313" key="2">
    <source>
        <dbReference type="Proteomes" id="UP000658514"/>
    </source>
</evidence>
<dbReference type="Proteomes" id="UP000658514">
    <property type="component" value="Unassembled WGS sequence"/>
</dbReference>
<keyword evidence="2" id="KW-1185">Reference proteome</keyword>
<reference evidence="1 2" key="1">
    <citation type="journal article" date="2020" name="ISME J.">
        <title>Comparative genomics reveals insights into cyanobacterial evolution and habitat adaptation.</title>
        <authorList>
            <person name="Chen M.Y."/>
            <person name="Teng W.K."/>
            <person name="Zhao L."/>
            <person name="Hu C.X."/>
            <person name="Zhou Y.K."/>
            <person name="Han B.P."/>
            <person name="Song L.R."/>
            <person name="Shu W.S."/>
        </authorList>
    </citation>
    <scope>NUCLEOTIDE SEQUENCE [LARGE SCALE GENOMIC DNA]</scope>
    <source>
        <strain evidence="1 2">FACHB-288</strain>
    </source>
</reference>
<dbReference type="EMBL" id="JACJQH010000066">
    <property type="protein sequence ID" value="MBD2199748.1"/>
    <property type="molecule type" value="Genomic_DNA"/>
</dbReference>
<comment type="caution">
    <text evidence="1">The sequence shown here is derived from an EMBL/GenBank/DDBJ whole genome shotgun (WGS) entry which is preliminary data.</text>
</comment>
<evidence type="ECO:0000313" key="1">
    <source>
        <dbReference type="EMBL" id="MBD2199748.1"/>
    </source>
</evidence>